<dbReference type="Proteomes" id="UP000485058">
    <property type="component" value="Unassembled WGS sequence"/>
</dbReference>
<evidence type="ECO:0000313" key="1">
    <source>
        <dbReference type="EMBL" id="GFH17804.1"/>
    </source>
</evidence>
<comment type="caution">
    <text evidence="1">The sequence shown here is derived from an EMBL/GenBank/DDBJ whole genome shotgun (WGS) entry which is preliminary data.</text>
</comment>
<feature type="non-terminal residue" evidence="1">
    <location>
        <position position="1"/>
    </location>
</feature>
<feature type="non-terminal residue" evidence="1">
    <location>
        <position position="108"/>
    </location>
</feature>
<name>A0A699ZFX4_HAELA</name>
<proteinExistence type="predicted"/>
<keyword evidence="2" id="KW-1185">Reference proteome</keyword>
<gene>
    <name evidence="1" type="ORF">HaLaN_14508</name>
</gene>
<dbReference type="AlphaFoldDB" id="A0A699ZFX4"/>
<reference evidence="1 2" key="1">
    <citation type="submission" date="2020-02" db="EMBL/GenBank/DDBJ databases">
        <title>Draft genome sequence of Haematococcus lacustris strain NIES-144.</title>
        <authorList>
            <person name="Morimoto D."/>
            <person name="Nakagawa S."/>
            <person name="Yoshida T."/>
            <person name="Sawayama S."/>
        </authorList>
    </citation>
    <scope>NUCLEOTIDE SEQUENCE [LARGE SCALE GENOMIC DNA]</scope>
    <source>
        <strain evidence="1 2">NIES-144</strain>
    </source>
</reference>
<organism evidence="1 2">
    <name type="scientific">Haematococcus lacustris</name>
    <name type="common">Green alga</name>
    <name type="synonym">Haematococcus pluvialis</name>
    <dbReference type="NCBI Taxonomy" id="44745"/>
    <lineage>
        <taxon>Eukaryota</taxon>
        <taxon>Viridiplantae</taxon>
        <taxon>Chlorophyta</taxon>
        <taxon>core chlorophytes</taxon>
        <taxon>Chlorophyceae</taxon>
        <taxon>CS clade</taxon>
        <taxon>Chlamydomonadales</taxon>
        <taxon>Haematococcaceae</taxon>
        <taxon>Haematococcus</taxon>
    </lineage>
</organism>
<sequence length="108" mass="11363">SRQPGQVQHATFHSLGVVPLRELRHGELVSPALATCLTALKQASGGRLVVGMARYAFHLPSLRAMLVGFPFHARLSMKPALTLSPLPDGLSASNSTLSITSGTSSSLM</sequence>
<accession>A0A699ZFX4</accession>
<dbReference type="EMBL" id="BLLF01001203">
    <property type="protein sequence ID" value="GFH17804.1"/>
    <property type="molecule type" value="Genomic_DNA"/>
</dbReference>
<evidence type="ECO:0000313" key="2">
    <source>
        <dbReference type="Proteomes" id="UP000485058"/>
    </source>
</evidence>
<protein>
    <submittedName>
        <fullName evidence="1">Uncharacterized protein</fullName>
    </submittedName>
</protein>